<proteinExistence type="predicted"/>
<dbReference type="RefSeq" id="WP_164076465.1">
    <property type="nucleotide sequence ID" value="NZ_JAOCKI010000015.1"/>
</dbReference>
<protein>
    <submittedName>
        <fullName evidence="3">Lytic transglycosylase domain-containing protein</fullName>
    </submittedName>
</protein>
<feature type="chain" id="PRO_5042515187" evidence="1">
    <location>
        <begin position="29"/>
        <end position="169"/>
    </location>
</feature>
<accession>A0AAI9CJS5</accession>
<dbReference type="EMBL" id="ABLTIR010000023">
    <property type="protein sequence ID" value="EKZ1926553.1"/>
    <property type="molecule type" value="Genomic_DNA"/>
</dbReference>
<evidence type="ECO:0000313" key="3">
    <source>
        <dbReference type="EMBL" id="EKZ1926553.1"/>
    </source>
</evidence>
<dbReference type="InterPro" id="IPR008258">
    <property type="entry name" value="Transglycosylase_SLT_dom_1"/>
</dbReference>
<dbReference type="Pfam" id="PF01464">
    <property type="entry name" value="SLT"/>
    <property type="match status" value="1"/>
</dbReference>
<dbReference type="Gene3D" id="1.10.530.10">
    <property type="match status" value="1"/>
</dbReference>
<dbReference type="SUPFAM" id="SSF53955">
    <property type="entry name" value="Lysozyme-like"/>
    <property type="match status" value="1"/>
</dbReference>
<keyword evidence="1" id="KW-0732">Signal</keyword>
<reference evidence="3" key="1">
    <citation type="submission" date="2023-08" db="EMBL/GenBank/DDBJ databases">
        <authorList>
            <consortium name="Clinical and Environmental Microbiology Branch: Whole genome sequencing antimicrobial resistance pathogens in the healthcare setting"/>
        </authorList>
    </citation>
    <scope>NUCLEOTIDE SEQUENCE</scope>
    <source>
        <strain evidence="3">2023CJ-00293</strain>
    </source>
</reference>
<dbReference type="InterPro" id="IPR023346">
    <property type="entry name" value="Lysozyme-like_dom_sf"/>
</dbReference>
<evidence type="ECO:0000256" key="1">
    <source>
        <dbReference type="SAM" id="SignalP"/>
    </source>
</evidence>
<feature type="domain" description="Transglycosylase SLT" evidence="2">
    <location>
        <begin position="37"/>
        <end position="140"/>
    </location>
</feature>
<name>A0AAI9CJS5_STEMA</name>
<evidence type="ECO:0000313" key="4">
    <source>
        <dbReference type="Proteomes" id="UP001225498"/>
    </source>
</evidence>
<comment type="caution">
    <text evidence="3">The sequence shown here is derived from an EMBL/GenBank/DDBJ whole genome shotgun (WGS) entry which is preliminary data.</text>
</comment>
<dbReference type="AlphaFoldDB" id="A0AAI9CJS5"/>
<organism evidence="3 4">
    <name type="scientific">Stenotrophomonas maltophilia</name>
    <name type="common">Pseudomonas maltophilia</name>
    <name type="synonym">Xanthomonas maltophilia</name>
    <dbReference type="NCBI Taxonomy" id="40324"/>
    <lineage>
        <taxon>Bacteria</taxon>
        <taxon>Pseudomonadati</taxon>
        <taxon>Pseudomonadota</taxon>
        <taxon>Gammaproteobacteria</taxon>
        <taxon>Lysobacterales</taxon>
        <taxon>Lysobacteraceae</taxon>
        <taxon>Stenotrophomonas</taxon>
        <taxon>Stenotrophomonas maltophilia group</taxon>
    </lineage>
</organism>
<feature type="signal peptide" evidence="1">
    <location>
        <begin position="1"/>
        <end position="28"/>
    </location>
</feature>
<sequence length="169" mass="18250">MSSLTTLRCVFACAVAACAFSFAGLASASSTSERAACVAAAAERYAVPSPLLLAVMRTEGGTTGRTSRPNGNGSLDLGLMQINEIHLPELARYGISREMVIHNECVNIFIGAFILSRELAKPGADYWTNVGAYNSRTPCERFYSKGKKCPNIEYQRKVAQHLANILQGR</sequence>
<evidence type="ECO:0000259" key="2">
    <source>
        <dbReference type="Pfam" id="PF01464"/>
    </source>
</evidence>
<gene>
    <name evidence="3" type="ORF">REH87_001550</name>
</gene>
<dbReference type="Proteomes" id="UP001225498">
    <property type="component" value="Unassembled WGS sequence"/>
</dbReference>
<dbReference type="CDD" id="cd13400">
    <property type="entry name" value="LT_IagB-like"/>
    <property type="match status" value="1"/>
</dbReference>